<sequence length="142" mass="15580">MVPIRTNGSTPSLYLDIHHVELNSGGGDLRMVVSAVLGDGWYEGEVAVEIGPRSGVTFADAYLDEQRMADFFTRVDRAELERALVDAVGTLVFSVGKPGARQRIRAYRHDDRILSLPGRSPRRAATTKRPPTHHPSRLTATG</sequence>
<dbReference type="Proteomes" id="UP001060414">
    <property type="component" value="Chromosome"/>
</dbReference>
<evidence type="ECO:0000256" key="1">
    <source>
        <dbReference type="SAM" id="MobiDB-lite"/>
    </source>
</evidence>
<reference evidence="2" key="1">
    <citation type="journal article" date="2022" name="Environ. Microbiol.">
        <title>Geoalkalibacter halelectricus SAP #1 sp. nov. possessing extracellular electron transfer and mineral#reducing capabilities from a haloalkaline environment.</title>
        <authorList>
            <person name="Yadav S."/>
            <person name="Singh R."/>
            <person name="Sundharam S.S."/>
            <person name="Chaudhary S."/>
            <person name="Krishnamurthi S."/>
            <person name="Patil S.A."/>
        </authorList>
    </citation>
    <scope>NUCLEOTIDE SEQUENCE</scope>
    <source>
        <strain evidence="2">SAP-1</strain>
    </source>
</reference>
<proteinExistence type="predicted"/>
<organism evidence="2 3">
    <name type="scientific">Geoalkalibacter halelectricus</name>
    <dbReference type="NCBI Taxonomy" id="2847045"/>
    <lineage>
        <taxon>Bacteria</taxon>
        <taxon>Pseudomonadati</taxon>
        <taxon>Thermodesulfobacteriota</taxon>
        <taxon>Desulfuromonadia</taxon>
        <taxon>Desulfuromonadales</taxon>
        <taxon>Geoalkalibacteraceae</taxon>
        <taxon>Geoalkalibacter</taxon>
    </lineage>
</organism>
<gene>
    <name evidence="2" type="ORF">L9S41_10450</name>
</gene>
<name>A0ABY5ZI41_9BACT</name>
<protein>
    <submittedName>
        <fullName evidence="2">Uncharacterized protein</fullName>
    </submittedName>
</protein>
<evidence type="ECO:0000313" key="3">
    <source>
        <dbReference type="Proteomes" id="UP001060414"/>
    </source>
</evidence>
<feature type="compositionally biased region" description="Basic residues" evidence="1">
    <location>
        <begin position="120"/>
        <end position="136"/>
    </location>
</feature>
<accession>A0ABY5ZI41</accession>
<evidence type="ECO:0000313" key="2">
    <source>
        <dbReference type="EMBL" id="UWZ78119.1"/>
    </source>
</evidence>
<dbReference type="EMBL" id="CP092109">
    <property type="protein sequence ID" value="UWZ78119.1"/>
    <property type="molecule type" value="Genomic_DNA"/>
</dbReference>
<dbReference type="RefSeq" id="WP_260746468.1">
    <property type="nucleotide sequence ID" value="NZ_CP092109.1"/>
</dbReference>
<keyword evidence="3" id="KW-1185">Reference proteome</keyword>
<feature type="region of interest" description="Disordered" evidence="1">
    <location>
        <begin position="115"/>
        <end position="142"/>
    </location>
</feature>